<dbReference type="STRING" id="243090.RB6337"/>
<evidence type="ECO:0000256" key="1">
    <source>
        <dbReference type="SAM" id="Phobius"/>
    </source>
</evidence>
<dbReference type="PANTHER" id="PTHR36833:SF2">
    <property type="entry name" value="SLR0610 PROTEIN"/>
    <property type="match status" value="1"/>
</dbReference>
<keyword evidence="1" id="KW-1133">Transmembrane helix</keyword>
<name>Q7UQG6_RHOBA</name>
<feature type="transmembrane region" description="Helical" evidence="1">
    <location>
        <begin position="82"/>
        <end position="106"/>
    </location>
</feature>
<dbReference type="OrthoDB" id="3818833at2"/>
<dbReference type="EMBL" id="BX294143">
    <property type="protein sequence ID" value="CAD74737.1"/>
    <property type="molecule type" value="Genomic_DNA"/>
</dbReference>
<sequence length="337" mass="38235">MSAAGRTLAAWPVTAGMEVDAMQSKPATDGSNQDRPAMDDHWMNEASVSEREAGSEWMRYVRVFGTFARNSLVRDMTFRANFVIECLSSIGWTLMNVGFYLIIFQFTGSIGADTGWDRERFFLFLATTWFINSIVQAFFMPNAEEFSELIRTGGLDFALLKPIDTQFLISFRRVSWSSLANFLAGLVIAGVALTKLATREVDPHIPSVTSLLLYVLFCMCGIVIMYSLMICLSATSIWLGRNQTLYNFWFYITNFSRYPMEIYNRGWGTPMYGFFTFVVPVLVVVNVPARLLAKPIDPRTNEEWLLVGWALIATVMSVTFSRWVFRRALSSYRSASS</sequence>
<proteinExistence type="predicted"/>
<dbReference type="PATRIC" id="fig|243090.15.peg.3055"/>
<dbReference type="InterPro" id="IPR010390">
    <property type="entry name" value="ABC-2_transporter-like"/>
</dbReference>
<keyword evidence="3" id="KW-1185">Reference proteome</keyword>
<dbReference type="KEGG" id="rba:RB6337"/>
<feature type="transmembrane region" description="Helical" evidence="1">
    <location>
        <begin position="213"/>
        <end position="239"/>
    </location>
</feature>
<evidence type="ECO:0000313" key="2">
    <source>
        <dbReference type="EMBL" id="CAD74737.1"/>
    </source>
</evidence>
<protein>
    <recommendedName>
        <fullName evidence="4">Membrane protein containing DUF990</fullName>
    </recommendedName>
</protein>
<feature type="transmembrane region" description="Helical" evidence="1">
    <location>
        <begin position="174"/>
        <end position="193"/>
    </location>
</feature>
<keyword evidence="1" id="KW-0472">Membrane</keyword>
<dbReference type="Proteomes" id="UP000001025">
    <property type="component" value="Chromosome"/>
</dbReference>
<dbReference type="InParanoid" id="Q7UQG6"/>
<feature type="transmembrane region" description="Helical" evidence="1">
    <location>
        <begin position="121"/>
        <end position="141"/>
    </location>
</feature>
<organism evidence="2 3">
    <name type="scientific">Rhodopirellula baltica (strain DSM 10527 / NCIMB 13988 / SH1)</name>
    <dbReference type="NCBI Taxonomy" id="243090"/>
    <lineage>
        <taxon>Bacteria</taxon>
        <taxon>Pseudomonadati</taxon>
        <taxon>Planctomycetota</taxon>
        <taxon>Planctomycetia</taxon>
        <taxon>Pirellulales</taxon>
        <taxon>Pirellulaceae</taxon>
        <taxon>Rhodopirellula</taxon>
    </lineage>
</organism>
<gene>
    <name evidence="2" type="ordered locus">RB6337</name>
</gene>
<dbReference type="PANTHER" id="PTHR36833">
    <property type="entry name" value="SLR0610 PROTEIN-RELATED"/>
    <property type="match status" value="1"/>
</dbReference>
<dbReference type="eggNOG" id="COG3694">
    <property type="taxonomic scope" value="Bacteria"/>
</dbReference>
<feature type="transmembrane region" description="Helical" evidence="1">
    <location>
        <begin position="272"/>
        <end position="292"/>
    </location>
</feature>
<accession>Q7UQG6</accession>
<dbReference type="AlphaFoldDB" id="Q7UQG6"/>
<feature type="transmembrane region" description="Helical" evidence="1">
    <location>
        <begin position="304"/>
        <end position="325"/>
    </location>
</feature>
<dbReference type="Pfam" id="PF06182">
    <property type="entry name" value="ABC2_membrane_6"/>
    <property type="match status" value="1"/>
</dbReference>
<dbReference type="HOGENOM" id="CLU_071040_0_0_0"/>
<keyword evidence="1" id="KW-0812">Transmembrane</keyword>
<reference evidence="2 3" key="1">
    <citation type="journal article" date="2003" name="Proc. Natl. Acad. Sci. U.S.A.">
        <title>Complete genome sequence of the marine planctomycete Pirellula sp. strain 1.</title>
        <authorList>
            <person name="Gloeckner F.O."/>
            <person name="Kube M."/>
            <person name="Bauer M."/>
            <person name="Teeling H."/>
            <person name="Lombardot T."/>
            <person name="Ludwig W."/>
            <person name="Gade D."/>
            <person name="Beck A."/>
            <person name="Borzym K."/>
            <person name="Heitmann K."/>
            <person name="Rabus R."/>
            <person name="Schlesner H."/>
            <person name="Amann R."/>
            <person name="Reinhardt R."/>
        </authorList>
    </citation>
    <scope>NUCLEOTIDE SEQUENCE [LARGE SCALE GENOMIC DNA]</scope>
    <source>
        <strain evidence="3">DSM 10527 / NCIMB 13988 / SH1</strain>
    </source>
</reference>
<evidence type="ECO:0008006" key="4">
    <source>
        <dbReference type="Google" id="ProtNLM"/>
    </source>
</evidence>
<dbReference type="EnsemblBacteria" id="CAD74737">
    <property type="protein sequence ID" value="CAD74737"/>
    <property type="gene ID" value="RB6337"/>
</dbReference>
<evidence type="ECO:0000313" key="3">
    <source>
        <dbReference type="Proteomes" id="UP000001025"/>
    </source>
</evidence>